<dbReference type="PANTHER" id="PTHR12871:SF0">
    <property type="entry name" value="ALPHA-1,6-MANNOSYL-GLYCOPROTEIN 2-BETA-N-ACETYLGLUCOSAMINYLTRANSFERASE"/>
    <property type="match status" value="1"/>
</dbReference>
<keyword evidence="13 28" id="KW-1133">Transmembrane helix</keyword>
<dbReference type="GO" id="GO:0008455">
    <property type="term" value="F:alpha-1,6-mannosylglycoprotein 2-beta-N-acetylglucosaminyltransferase activity"/>
    <property type="evidence" value="ECO:0007669"/>
    <property type="project" value="UniProtKB-EC"/>
</dbReference>
<feature type="disulfide bond" evidence="26">
    <location>
        <begin position="566"/>
        <end position="670"/>
    </location>
</feature>
<evidence type="ECO:0000256" key="17">
    <source>
        <dbReference type="ARBA" id="ARBA00023180"/>
    </source>
</evidence>
<evidence type="ECO:0000256" key="16">
    <source>
        <dbReference type="ARBA" id="ARBA00023157"/>
    </source>
</evidence>
<dbReference type="InterPro" id="IPR007754">
    <property type="entry name" value="GlcNAc_II"/>
</dbReference>
<evidence type="ECO:0000313" key="31">
    <source>
        <dbReference type="Proteomes" id="UP000290289"/>
    </source>
</evidence>
<dbReference type="GO" id="GO:0009312">
    <property type="term" value="P:oligosaccharide biosynthetic process"/>
    <property type="evidence" value="ECO:0007669"/>
    <property type="project" value="InterPro"/>
</dbReference>
<keyword evidence="11 25" id="KW-0479">Metal-binding</keyword>
<dbReference type="PANTHER" id="PTHR12871">
    <property type="entry name" value="BETA-1,2-N-ACETYLGLUCOSAMINYLTRANSFERASE II"/>
    <property type="match status" value="1"/>
</dbReference>
<evidence type="ECO:0000256" key="7">
    <source>
        <dbReference type="ARBA" id="ARBA00014817"/>
    </source>
</evidence>
<proteinExistence type="inferred from homology"/>
<dbReference type="UniPathway" id="UPA00378"/>
<dbReference type="CDD" id="cd02859">
    <property type="entry name" value="E_set_AMPKbeta_like_N"/>
    <property type="match status" value="1"/>
</dbReference>
<dbReference type="GO" id="GO:0046872">
    <property type="term" value="F:metal ion binding"/>
    <property type="evidence" value="ECO:0007669"/>
    <property type="project" value="UniProtKB-KW"/>
</dbReference>
<feature type="compositionally biased region" description="Polar residues" evidence="27">
    <location>
        <begin position="1"/>
        <end position="14"/>
    </location>
</feature>
<dbReference type="SUPFAM" id="SSF160219">
    <property type="entry name" value="AMPKBI-like"/>
    <property type="match status" value="1"/>
</dbReference>
<evidence type="ECO:0000256" key="26">
    <source>
        <dbReference type="PIRSR" id="PIRSR607754-3"/>
    </source>
</evidence>
<dbReference type="STRING" id="3750.A0A498H8Y4"/>
<evidence type="ECO:0000256" key="28">
    <source>
        <dbReference type="SAM" id="Phobius"/>
    </source>
</evidence>
<evidence type="ECO:0000256" key="6">
    <source>
        <dbReference type="ARBA" id="ARBA00012613"/>
    </source>
</evidence>
<comment type="subcellular location">
    <subcellularLocation>
        <location evidence="2">Golgi apparatus membrane</location>
        <topology evidence="2">Single-pass type II membrane protein</topology>
    </subcellularLocation>
</comment>
<sequence length="679" mass="77423">MGKSPNTIMGNPSGSRDDGEGPPGVNNFGEYCDGYVEEPMSRSPSLFFTSRYPGEPLPRPAEASPQHTVVNRNVHDEKLMWTKISWNHGGSQVAITGSWDNWESRELLQSRDNDFLTIKLLPPGLYQYHFIVDGCLMCDPECPWVYDNSGSAYNILDLQECVSELPQHLAMFEPPPSPPSSYDNRLLSEDDFSKPPLEVPPQLHLAFLNKPSSSNNGDQPPMPHPSQLNHLHIQNQIGGEFFALSSTHRFRNKFVTTKHRLKDAAAFRRFLPLVSITLLGVFLLMFLLRFNSISNFVTPSSDDFGEVSIRTGNRSHVRQILSLPKQTEFSLKLEKRNQLPPRNLDLYPSLAKDHITIVLYVHNRPQYLKVAVDSLSRVVGINETLLIVSHDGYFEEMNKVVEGVRFCQVKQIFAPYSPHVFPNSFPGVSPTDCKERDDAKTKHCKGTPDQYGNHRSPKIVSLKHHWWWMMNTVWDGLKETKDHNGHILFIEEDHYIYPNAYRNLQILTELKPQKCPHCYAANLAPCDVNARGEGWDSLIAERMGNVGYTFNRTVWRKIHKKTSEFCFFDDYNWDITMWATVYPSFGNPVFTLRGPRTSAVHFGKCGLHQGQGEAIACIDNGMVNFNLEEIDKVANINSDWEVQVFENQPGYKAGFKGWGGWGDKRDHRLCLSFAQMYHS</sequence>
<evidence type="ECO:0000256" key="4">
    <source>
        <dbReference type="ARBA" id="ARBA00010926"/>
    </source>
</evidence>
<keyword evidence="12" id="KW-0735">Signal-anchor</keyword>
<name>A0A498H8Y4_MALDO</name>
<feature type="binding site" evidence="25">
    <location>
        <position position="493"/>
    </location>
    <ligand>
        <name>Mn(2+)</name>
        <dbReference type="ChEBI" id="CHEBI:29035"/>
    </ligand>
</feature>
<dbReference type="Proteomes" id="UP000290289">
    <property type="component" value="Chromosome 17"/>
</dbReference>
<dbReference type="InterPro" id="IPR029044">
    <property type="entry name" value="Nucleotide-diphossugar_trans"/>
</dbReference>
<dbReference type="GO" id="GO:0009507">
    <property type="term" value="C:chloroplast"/>
    <property type="evidence" value="ECO:0007669"/>
    <property type="project" value="UniProtKB-ARBA"/>
</dbReference>
<keyword evidence="10 28" id="KW-0812">Transmembrane</keyword>
<feature type="binding site" evidence="25">
    <location>
        <position position="601"/>
    </location>
    <ligand>
        <name>Mn(2+)</name>
        <dbReference type="ChEBI" id="CHEBI:29035"/>
    </ligand>
</feature>
<evidence type="ECO:0000256" key="8">
    <source>
        <dbReference type="ARBA" id="ARBA00022676"/>
    </source>
</evidence>
<protein>
    <recommendedName>
        <fullName evidence="7">Alpha-1,6-mannosyl-glycoprotein 2-beta-N-acetylglucosaminyltransferase</fullName>
        <ecNumber evidence="6">2.4.1.143</ecNumber>
    </recommendedName>
    <alternativeName>
        <fullName evidence="22">Beta-1,2-N-acetylglucosaminyltransferase II</fullName>
    </alternativeName>
    <alternativeName>
        <fullName evidence="21">GlcNAc-T II</fullName>
    </alternativeName>
    <alternativeName>
        <fullName evidence="20">Mannoside acetylglucosaminyltransferase 2</fullName>
    </alternativeName>
    <alternativeName>
        <fullName evidence="19">N-glycosyl-oligosaccharide-glycoprotein N-acetylglucosaminyltransferase II</fullName>
    </alternativeName>
</protein>
<reference evidence="30 31" key="1">
    <citation type="submission" date="2018-10" db="EMBL/GenBank/DDBJ databases">
        <title>A high-quality apple genome assembly.</title>
        <authorList>
            <person name="Hu J."/>
        </authorList>
    </citation>
    <scope>NUCLEOTIDE SEQUENCE [LARGE SCALE GENOMIC DNA]</scope>
    <source>
        <strain evidence="31">cv. HFTH1</strain>
        <tissue evidence="30">Young leaf</tissue>
    </source>
</reference>
<keyword evidence="18 25" id="KW-0464">Manganese</keyword>
<dbReference type="GO" id="GO:0000139">
    <property type="term" value="C:Golgi membrane"/>
    <property type="evidence" value="ECO:0007669"/>
    <property type="project" value="UniProtKB-SubCell"/>
</dbReference>
<evidence type="ECO:0000313" key="30">
    <source>
        <dbReference type="EMBL" id="RXH67878.1"/>
    </source>
</evidence>
<evidence type="ECO:0000256" key="24">
    <source>
        <dbReference type="PIRSR" id="PIRSR607754-1"/>
    </source>
</evidence>
<feature type="disulfide bond" evidence="26">
    <location>
        <begin position="433"/>
        <end position="444"/>
    </location>
</feature>
<evidence type="ECO:0000256" key="11">
    <source>
        <dbReference type="ARBA" id="ARBA00022723"/>
    </source>
</evidence>
<comment type="catalytic activity">
    <reaction evidence="23">
        <text>an N(4)-{beta-D-GlcNAc-(1-&gt;2)-alpha-D-Man-(1-&gt;3)-[alpha-D-Man-(1-&gt;6)]-beta-D-Man-(1-&gt;4)-beta-D-GlcNAc-(1-&gt;4)-beta-D-GlcNAc}-L-asparaginyl-[protein] + UDP-N-acetyl-alpha-D-glucosamine = N(4)-{beta-D-GlcNAc-(1-&gt;2)-alpha-D-Man-(1-&gt;3)-[beta-D-GlcNAc-(1-&gt;2)-alpha-D-Man-(1-&gt;6)]-beta-D-Man-(1-&gt;4)-beta-D-GlcNAc-(1-&gt;4)-beta-D-GlcNAc}-L-asparaginyl-[protein] + UDP + H(+)</text>
        <dbReference type="Rhea" id="RHEA:12941"/>
        <dbReference type="Rhea" id="RHEA-COMP:13526"/>
        <dbReference type="Rhea" id="RHEA-COMP:14369"/>
        <dbReference type="ChEBI" id="CHEBI:15378"/>
        <dbReference type="ChEBI" id="CHEBI:57705"/>
        <dbReference type="ChEBI" id="CHEBI:58223"/>
        <dbReference type="ChEBI" id="CHEBI:60615"/>
        <dbReference type="ChEBI" id="CHEBI:60651"/>
        <dbReference type="EC" id="2.4.1.143"/>
    </reaction>
</comment>
<dbReference type="Pfam" id="PF16561">
    <property type="entry name" value="AMPK1_CBM"/>
    <property type="match status" value="1"/>
</dbReference>
<dbReference type="EMBL" id="RDQH01000343">
    <property type="protein sequence ID" value="RXH67878.1"/>
    <property type="molecule type" value="Genomic_DNA"/>
</dbReference>
<dbReference type="GO" id="GO:0005795">
    <property type="term" value="C:Golgi stack"/>
    <property type="evidence" value="ECO:0007669"/>
    <property type="project" value="InterPro"/>
</dbReference>
<organism evidence="30 31">
    <name type="scientific">Malus domestica</name>
    <name type="common">Apple</name>
    <name type="synonym">Pyrus malus</name>
    <dbReference type="NCBI Taxonomy" id="3750"/>
    <lineage>
        <taxon>Eukaryota</taxon>
        <taxon>Viridiplantae</taxon>
        <taxon>Streptophyta</taxon>
        <taxon>Embryophyta</taxon>
        <taxon>Tracheophyta</taxon>
        <taxon>Spermatophyta</taxon>
        <taxon>Magnoliopsida</taxon>
        <taxon>eudicotyledons</taxon>
        <taxon>Gunneridae</taxon>
        <taxon>Pentapetalae</taxon>
        <taxon>rosids</taxon>
        <taxon>fabids</taxon>
        <taxon>Rosales</taxon>
        <taxon>Rosaceae</taxon>
        <taxon>Amygdaloideae</taxon>
        <taxon>Maleae</taxon>
        <taxon>Malus</taxon>
    </lineage>
</organism>
<feature type="binding site" evidence="24">
    <location>
        <position position="391"/>
    </location>
    <ligand>
        <name>substrate</name>
    </ligand>
</feature>
<evidence type="ECO:0000256" key="10">
    <source>
        <dbReference type="ARBA" id="ARBA00022692"/>
    </source>
</evidence>
<dbReference type="InterPro" id="IPR014756">
    <property type="entry name" value="Ig_E-set"/>
</dbReference>
<dbReference type="SUPFAM" id="SSF53448">
    <property type="entry name" value="Nucleotide-diphospho-sugar transferases"/>
    <property type="match status" value="1"/>
</dbReference>
<dbReference type="InterPro" id="IPR006828">
    <property type="entry name" value="ASC_dom"/>
</dbReference>
<dbReference type="AlphaFoldDB" id="A0A498H8Y4"/>
<keyword evidence="17" id="KW-0325">Glycoprotein</keyword>
<evidence type="ECO:0000256" key="9">
    <source>
        <dbReference type="ARBA" id="ARBA00022679"/>
    </source>
</evidence>
<evidence type="ECO:0000259" key="29">
    <source>
        <dbReference type="SMART" id="SM01010"/>
    </source>
</evidence>
<evidence type="ECO:0000256" key="12">
    <source>
        <dbReference type="ARBA" id="ARBA00022968"/>
    </source>
</evidence>
<evidence type="ECO:0000256" key="14">
    <source>
        <dbReference type="ARBA" id="ARBA00023034"/>
    </source>
</evidence>
<dbReference type="EC" id="2.4.1.143" evidence="6"/>
<keyword evidence="9" id="KW-0808">Transferase</keyword>
<evidence type="ECO:0000256" key="5">
    <source>
        <dbReference type="ARBA" id="ARBA00011011"/>
    </source>
</evidence>
<feature type="region of interest" description="Disordered" evidence="27">
    <location>
        <begin position="1"/>
        <end position="30"/>
    </location>
</feature>
<dbReference type="InterPro" id="IPR037256">
    <property type="entry name" value="ASC_dom_sf"/>
</dbReference>
<gene>
    <name evidence="30" type="ORF">DVH24_028025</name>
</gene>
<dbReference type="Gene3D" id="3.90.550.10">
    <property type="entry name" value="Spore Coat Polysaccharide Biosynthesis Protein SpsA, Chain A"/>
    <property type="match status" value="1"/>
</dbReference>
<evidence type="ECO:0000256" key="2">
    <source>
        <dbReference type="ARBA" id="ARBA00004323"/>
    </source>
</evidence>
<comment type="pathway">
    <text evidence="3">Protein modification; protein glycosylation.</text>
</comment>
<feature type="domain" description="Association with the SNF1 complex (ASC)" evidence="29">
    <location>
        <begin position="175"/>
        <end position="260"/>
    </location>
</feature>
<evidence type="ECO:0000256" key="20">
    <source>
        <dbReference type="ARBA" id="ARBA00031203"/>
    </source>
</evidence>
<evidence type="ECO:0000256" key="3">
    <source>
        <dbReference type="ARBA" id="ARBA00004922"/>
    </source>
</evidence>
<evidence type="ECO:0000256" key="18">
    <source>
        <dbReference type="ARBA" id="ARBA00023211"/>
    </source>
</evidence>
<keyword evidence="31" id="KW-1185">Reference proteome</keyword>
<evidence type="ECO:0000256" key="23">
    <source>
        <dbReference type="ARBA" id="ARBA00093257"/>
    </source>
</evidence>
<comment type="similarity">
    <text evidence="4">Belongs to the 5'-AMP-activated protein kinase beta subunit family.</text>
</comment>
<dbReference type="SMART" id="SM01010">
    <property type="entry name" value="AMPKBI"/>
    <property type="match status" value="1"/>
</dbReference>
<evidence type="ECO:0000256" key="21">
    <source>
        <dbReference type="ARBA" id="ARBA00032552"/>
    </source>
</evidence>
<dbReference type="InterPro" id="IPR032640">
    <property type="entry name" value="AMPK1_CBM"/>
</dbReference>
<keyword evidence="8" id="KW-0328">Glycosyltransferase</keyword>
<dbReference type="Pfam" id="PF04739">
    <property type="entry name" value="AMPKBI"/>
    <property type="match status" value="1"/>
</dbReference>
<evidence type="ECO:0000256" key="27">
    <source>
        <dbReference type="SAM" id="MobiDB-lite"/>
    </source>
</evidence>
<dbReference type="Pfam" id="PF05060">
    <property type="entry name" value="MGAT2"/>
    <property type="match status" value="1"/>
</dbReference>
<evidence type="ECO:0000256" key="25">
    <source>
        <dbReference type="PIRSR" id="PIRSR607754-2"/>
    </source>
</evidence>
<comment type="cofactor">
    <cofactor evidence="1 25">
        <name>Mn(2+)</name>
        <dbReference type="ChEBI" id="CHEBI:29035"/>
    </cofactor>
</comment>
<keyword evidence="14" id="KW-0333">Golgi apparatus</keyword>
<accession>A0A498H8Y4</accession>
<keyword evidence="16 26" id="KW-1015">Disulfide bond</keyword>
<dbReference type="GO" id="GO:0006487">
    <property type="term" value="P:protein N-linked glycosylation"/>
    <property type="evidence" value="ECO:0007669"/>
    <property type="project" value="TreeGrafter"/>
</dbReference>
<evidence type="ECO:0000256" key="15">
    <source>
        <dbReference type="ARBA" id="ARBA00023136"/>
    </source>
</evidence>
<feature type="transmembrane region" description="Helical" evidence="28">
    <location>
        <begin position="270"/>
        <end position="290"/>
    </location>
</feature>
<evidence type="ECO:0000256" key="22">
    <source>
        <dbReference type="ARBA" id="ARBA00032915"/>
    </source>
</evidence>
<evidence type="ECO:0000256" key="19">
    <source>
        <dbReference type="ARBA" id="ARBA00029663"/>
    </source>
</evidence>
<dbReference type="Gene3D" id="2.60.40.10">
    <property type="entry name" value="Immunoglobulins"/>
    <property type="match status" value="1"/>
</dbReference>
<comment type="caution">
    <text evidence="30">The sequence shown here is derived from an EMBL/GenBank/DDBJ whole genome shotgun (WGS) entry which is preliminary data.</text>
</comment>
<keyword evidence="15 28" id="KW-0472">Membrane</keyword>
<dbReference type="SUPFAM" id="SSF81296">
    <property type="entry name" value="E set domains"/>
    <property type="match status" value="1"/>
</dbReference>
<comment type="similarity">
    <text evidence="5">Belongs to the glycosyltransferase 16 (GT16) protein family.</text>
</comment>
<evidence type="ECO:0000256" key="13">
    <source>
        <dbReference type="ARBA" id="ARBA00022989"/>
    </source>
</evidence>
<evidence type="ECO:0000256" key="1">
    <source>
        <dbReference type="ARBA" id="ARBA00001936"/>
    </source>
</evidence>
<dbReference type="InterPro" id="IPR013783">
    <property type="entry name" value="Ig-like_fold"/>
</dbReference>
<dbReference type="Gene3D" id="6.20.250.60">
    <property type="match status" value="1"/>
</dbReference>
<feature type="disulfide bond" evidence="26">
    <location>
        <begin position="515"/>
        <end position="518"/>
    </location>
</feature>